<proteinExistence type="predicted"/>
<reference evidence="1" key="1">
    <citation type="submission" date="2017-07" db="EMBL/GenBank/DDBJ databases">
        <title>Taro Niue Genome Assembly and Annotation.</title>
        <authorList>
            <person name="Atibalentja N."/>
            <person name="Keating K."/>
            <person name="Fields C.J."/>
        </authorList>
    </citation>
    <scope>NUCLEOTIDE SEQUENCE</scope>
    <source>
        <strain evidence="1">Niue_2</strain>
        <tissue evidence="1">Leaf</tissue>
    </source>
</reference>
<sequence length="211" mass="24108">MAEEAISATKLHAISQRGGEPARDYIRWWMNVCRKHKQPLSEEEANNICKNNMQKEILNRMGDIGIRTFDRLNNVATDIEAFLAKYSSADTTGQRKRHVQTLETAEGEVSSSLDKLSRRRKIPLQEKMQKPYSFPKDKTLVLLNGRNDITKSSHSSLKSRKTSRRKTILDSAYIISCRDMSQIPTPKDEARPTELFVGLEADDVNMTDIPR</sequence>
<comment type="caution">
    <text evidence="1">The sequence shown here is derived from an EMBL/GenBank/DDBJ whole genome shotgun (WGS) entry which is preliminary data.</text>
</comment>
<evidence type="ECO:0000313" key="1">
    <source>
        <dbReference type="EMBL" id="MQM00691.1"/>
    </source>
</evidence>
<name>A0A843W4Q3_COLES</name>
<keyword evidence="2" id="KW-1185">Reference proteome</keyword>
<dbReference type="EMBL" id="NMUH01002551">
    <property type="protein sequence ID" value="MQM00691.1"/>
    <property type="molecule type" value="Genomic_DNA"/>
</dbReference>
<organism evidence="1 2">
    <name type="scientific">Colocasia esculenta</name>
    <name type="common">Wild taro</name>
    <name type="synonym">Arum esculentum</name>
    <dbReference type="NCBI Taxonomy" id="4460"/>
    <lineage>
        <taxon>Eukaryota</taxon>
        <taxon>Viridiplantae</taxon>
        <taxon>Streptophyta</taxon>
        <taxon>Embryophyta</taxon>
        <taxon>Tracheophyta</taxon>
        <taxon>Spermatophyta</taxon>
        <taxon>Magnoliopsida</taxon>
        <taxon>Liliopsida</taxon>
        <taxon>Araceae</taxon>
        <taxon>Aroideae</taxon>
        <taxon>Colocasieae</taxon>
        <taxon>Colocasia</taxon>
    </lineage>
</organism>
<dbReference type="OrthoDB" id="1670002at2759"/>
<gene>
    <name evidence="1" type="ORF">Taro_033429</name>
</gene>
<accession>A0A843W4Q3</accession>
<dbReference type="AlphaFoldDB" id="A0A843W4Q3"/>
<evidence type="ECO:0000313" key="2">
    <source>
        <dbReference type="Proteomes" id="UP000652761"/>
    </source>
</evidence>
<dbReference type="Proteomes" id="UP000652761">
    <property type="component" value="Unassembled WGS sequence"/>
</dbReference>
<protein>
    <submittedName>
        <fullName evidence="1">Uncharacterized protein</fullName>
    </submittedName>
</protein>